<feature type="compositionally biased region" description="Low complexity" evidence="1">
    <location>
        <begin position="56"/>
        <end position="68"/>
    </location>
</feature>
<dbReference type="EMBL" id="QJSP01000026">
    <property type="protein sequence ID" value="PYE12036.1"/>
    <property type="molecule type" value="Genomic_DNA"/>
</dbReference>
<dbReference type="InterPro" id="IPR058488">
    <property type="entry name" value="DUF8175"/>
</dbReference>
<evidence type="ECO:0000259" key="3">
    <source>
        <dbReference type="Pfam" id="PF26526"/>
    </source>
</evidence>
<dbReference type="Proteomes" id="UP000247591">
    <property type="component" value="Unassembled WGS sequence"/>
</dbReference>
<name>A0A318RDQ9_WILLI</name>
<keyword evidence="5" id="KW-1185">Reference proteome</keyword>
<keyword evidence="2" id="KW-1133">Transmembrane helix</keyword>
<accession>A0A318RDQ9</accession>
<reference evidence="4 5" key="1">
    <citation type="submission" date="2018-06" db="EMBL/GenBank/DDBJ databases">
        <title>Genomic Encyclopedia of Type Strains, Phase IV (KMG-IV): sequencing the most valuable type-strain genomes for metagenomic binning, comparative biology and taxonomic classification.</title>
        <authorList>
            <person name="Goeker M."/>
        </authorList>
    </citation>
    <scope>NUCLEOTIDE SEQUENCE [LARGE SCALE GENOMIC DNA]</scope>
    <source>
        <strain evidence="4 5">DSM 45521</strain>
    </source>
</reference>
<sequence>MMGTPLAAMPPDDEFAGTRRWYRRPLWLIVLAVVVIAALIVAVAQTTGGSDDDAQPPVSTPTSTPPVSNGQDGYLPDTVDRFGQQIRVPRDPAGLALPQRPPSSPRSRDDAASGVQWQQVYDYGVAVYSTSDGPSTITATGLAQGIAHTPQGSVIAASQILSRIFYGPPQVRRAVMDEQVIGPPSAMTALAELQLPANQYPADRFIRVDPQYSDTFSRVMLASGPKASSQYPSGQYYVITTMTMVWDQGQWKWRIPDDGFSETTRNTPIESVAGWTQW</sequence>
<feature type="domain" description="DUF8175" evidence="3">
    <location>
        <begin position="88"/>
        <end position="277"/>
    </location>
</feature>
<evidence type="ECO:0000313" key="5">
    <source>
        <dbReference type="Proteomes" id="UP000247591"/>
    </source>
</evidence>
<dbReference type="AlphaFoldDB" id="A0A318RDQ9"/>
<feature type="transmembrane region" description="Helical" evidence="2">
    <location>
        <begin position="26"/>
        <end position="44"/>
    </location>
</feature>
<comment type="caution">
    <text evidence="4">The sequence shown here is derived from an EMBL/GenBank/DDBJ whole genome shotgun (WGS) entry which is preliminary data.</text>
</comment>
<organism evidence="4 5">
    <name type="scientific">Williamsia limnetica</name>
    <dbReference type="NCBI Taxonomy" id="882452"/>
    <lineage>
        <taxon>Bacteria</taxon>
        <taxon>Bacillati</taxon>
        <taxon>Actinomycetota</taxon>
        <taxon>Actinomycetes</taxon>
        <taxon>Mycobacteriales</taxon>
        <taxon>Nocardiaceae</taxon>
        <taxon>Williamsia</taxon>
    </lineage>
</organism>
<gene>
    <name evidence="4" type="ORF">DFR67_12644</name>
</gene>
<keyword evidence="2" id="KW-0472">Membrane</keyword>
<keyword evidence="2" id="KW-0812">Transmembrane</keyword>
<evidence type="ECO:0000256" key="2">
    <source>
        <dbReference type="SAM" id="Phobius"/>
    </source>
</evidence>
<evidence type="ECO:0000256" key="1">
    <source>
        <dbReference type="SAM" id="MobiDB-lite"/>
    </source>
</evidence>
<evidence type="ECO:0000313" key="4">
    <source>
        <dbReference type="EMBL" id="PYE12036.1"/>
    </source>
</evidence>
<protein>
    <recommendedName>
        <fullName evidence="3">DUF8175 domain-containing protein</fullName>
    </recommendedName>
</protein>
<feature type="region of interest" description="Disordered" evidence="1">
    <location>
        <begin position="47"/>
        <end position="114"/>
    </location>
</feature>
<proteinExistence type="predicted"/>
<dbReference type="Pfam" id="PF26526">
    <property type="entry name" value="DUF8175"/>
    <property type="match status" value="1"/>
</dbReference>